<evidence type="ECO:0000256" key="1">
    <source>
        <dbReference type="SAM" id="Phobius"/>
    </source>
</evidence>
<comment type="caution">
    <text evidence="2">The sequence shown here is derived from an EMBL/GenBank/DDBJ whole genome shotgun (WGS) entry which is preliminary data.</text>
</comment>
<dbReference type="EMBL" id="BAABJV010000001">
    <property type="protein sequence ID" value="GAA4763244.1"/>
    <property type="molecule type" value="Genomic_DNA"/>
</dbReference>
<protein>
    <recommendedName>
        <fullName evidence="4">Secreted protein</fullName>
    </recommendedName>
</protein>
<dbReference type="Proteomes" id="UP001501147">
    <property type="component" value="Unassembled WGS sequence"/>
</dbReference>
<proteinExistence type="predicted"/>
<keyword evidence="1" id="KW-0472">Membrane</keyword>
<dbReference type="RefSeq" id="WP_345609061.1">
    <property type="nucleotide sequence ID" value="NZ_BAABJV010000001.1"/>
</dbReference>
<accession>A0ABP8ZRH6</accession>
<evidence type="ECO:0008006" key="4">
    <source>
        <dbReference type="Google" id="ProtNLM"/>
    </source>
</evidence>
<name>A0ABP8ZRH6_9ACTN</name>
<evidence type="ECO:0000313" key="2">
    <source>
        <dbReference type="EMBL" id="GAA4763244.1"/>
    </source>
</evidence>
<keyword evidence="1" id="KW-0812">Transmembrane</keyword>
<organism evidence="2 3">
    <name type="scientific">Streptomyces sanyensis</name>
    <dbReference type="NCBI Taxonomy" id="568869"/>
    <lineage>
        <taxon>Bacteria</taxon>
        <taxon>Bacillati</taxon>
        <taxon>Actinomycetota</taxon>
        <taxon>Actinomycetes</taxon>
        <taxon>Kitasatosporales</taxon>
        <taxon>Streptomycetaceae</taxon>
        <taxon>Streptomyces</taxon>
    </lineage>
</organism>
<keyword evidence="1" id="KW-1133">Transmembrane helix</keyword>
<sequence length="190" mass="21433">MTTVTRPPAPTPTGNESRRRMLVRRSLTLLTIVLLVGIPAGYLLVSAEQSRESGRDKEADAKATGLRDRWPSLVKRRIFEIPIPDGAWRVGYFETSNWKTSRFYVQFRTTPDGLDEFLQDVGTDRSALNDGEVTIDGRHADVVGWNFTLPDRRWAGLTHRNTPPRPTQSITVDLSEPLKPWVYVVSTSTP</sequence>
<feature type="transmembrane region" description="Helical" evidence="1">
    <location>
        <begin position="27"/>
        <end position="45"/>
    </location>
</feature>
<keyword evidence="3" id="KW-1185">Reference proteome</keyword>
<reference evidence="3" key="1">
    <citation type="journal article" date="2019" name="Int. J. Syst. Evol. Microbiol.">
        <title>The Global Catalogue of Microorganisms (GCM) 10K type strain sequencing project: providing services to taxonomists for standard genome sequencing and annotation.</title>
        <authorList>
            <consortium name="The Broad Institute Genomics Platform"/>
            <consortium name="The Broad Institute Genome Sequencing Center for Infectious Disease"/>
            <person name="Wu L."/>
            <person name="Ma J."/>
        </authorList>
    </citation>
    <scope>NUCLEOTIDE SEQUENCE [LARGE SCALE GENOMIC DNA]</scope>
    <source>
        <strain evidence="3">JCM 18324</strain>
    </source>
</reference>
<evidence type="ECO:0000313" key="3">
    <source>
        <dbReference type="Proteomes" id="UP001501147"/>
    </source>
</evidence>
<gene>
    <name evidence="2" type="ORF">GCM10023329_06090</name>
</gene>